<dbReference type="EMBL" id="SNXZ01000001">
    <property type="protein sequence ID" value="TDQ04795.1"/>
    <property type="molecule type" value="Genomic_DNA"/>
</dbReference>
<organism evidence="1 2">
    <name type="scientific">Labedaea rhizosphaerae</name>
    <dbReference type="NCBI Taxonomy" id="598644"/>
    <lineage>
        <taxon>Bacteria</taxon>
        <taxon>Bacillati</taxon>
        <taxon>Actinomycetota</taxon>
        <taxon>Actinomycetes</taxon>
        <taxon>Pseudonocardiales</taxon>
        <taxon>Pseudonocardiaceae</taxon>
        <taxon>Labedaea</taxon>
    </lineage>
</organism>
<comment type="caution">
    <text evidence="1">The sequence shown here is derived from an EMBL/GenBank/DDBJ whole genome shotgun (WGS) entry which is preliminary data.</text>
</comment>
<evidence type="ECO:0000313" key="2">
    <source>
        <dbReference type="Proteomes" id="UP000295444"/>
    </source>
</evidence>
<name>A0A4V3D087_LABRH</name>
<proteinExistence type="predicted"/>
<evidence type="ECO:0000313" key="1">
    <source>
        <dbReference type="EMBL" id="TDQ04795.1"/>
    </source>
</evidence>
<protein>
    <submittedName>
        <fullName evidence="1">Uncharacterized protein</fullName>
    </submittedName>
</protein>
<reference evidence="1 2" key="1">
    <citation type="submission" date="2019-03" db="EMBL/GenBank/DDBJ databases">
        <title>Genomic Encyclopedia of Type Strains, Phase IV (KMG-IV): sequencing the most valuable type-strain genomes for metagenomic binning, comparative biology and taxonomic classification.</title>
        <authorList>
            <person name="Goeker M."/>
        </authorList>
    </citation>
    <scope>NUCLEOTIDE SEQUENCE [LARGE SCALE GENOMIC DNA]</scope>
    <source>
        <strain evidence="1 2">DSM 45361</strain>
    </source>
</reference>
<accession>A0A4V3D087</accession>
<gene>
    <name evidence="1" type="ORF">EV186_101753</name>
</gene>
<keyword evidence="2" id="KW-1185">Reference proteome</keyword>
<dbReference type="Proteomes" id="UP000295444">
    <property type="component" value="Unassembled WGS sequence"/>
</dbReference>
<sequence>MFDITTQIYHTIVTKNCGTDWRLSDYACVLARLPGRGNEFGQVKFVR</sequence>
<dbReference type="AlphaFoldDB" id="A0A4V3D087"/>